<dbReference type="PIRSF" id="PIRSF000883">
    <property type="entry name" value="Pesterase_MJ0912"/>
    <property type="match status" value="1"/>
</dbReference>
<feature type="domain" description="Calcineurin-like phosphoesterase" evidence="3">
    <location>
        <begin position="4"/>
        <end position="199"/>
    </location>
</feature>
<dbReference type="PANTHER" id="PTHR42850">
    <property type="entry name" value="METALLOPHOSPHOESTERASE"/>
    <property type="match status" value="1"/>
</dbReference>
<dbReference type="AlphaFoldDB" id="A0AAU9F0Q4"/>
<sequence>MTALAVLSDLHANLSALRAVQADLARRNVEQVLVLGDLVGYLARPNQVARAVARSGWPCVAGNYDLAVLAGGEQGVDDFLRRGIGPEPRAVFAWTERRVRDDTRDFLSKLPHEIELQTPAGRLVATHGSPDAVRQYVYPDHPEAELAAWLERAGAAILCLGHTHLPFVRRVGGGLVVNPGSVGKAKDGDPRASYALIELGAEPRAEIVRLEWDLDAEARLLAEAGLEAGVDRLYQGR</sequence>
<evidence type="ECO:0000256" key="2">
    <source>
        <dbReference type="RuleBase" id="RU362039"/>
    </source>
</evidence>
<dbReference type="PANTHER" id="PTHR42850:SF2">
    <property type="entry name" value="BLL5683 PROTEIN"/>
    <property type="match status" value="1"/>
</dbReference>
<dbReference type="GO" id="GO:0016791">
    <property type="term" value="F:phosphatase activity"/>
    <property type="evidence" value="ECO:0007669"/>
    <property type="project" value="TreeGrafter"/>
</dbReference>
<dbReference type="GO" id="GO:0046872">
    <property type="term" value="F:metal ion binding"/>
    <property type="evidence" value="ECO:0007669"/>
    <property type="project" value="UniProtKB-KW"/>
</dbReference>
<dbReference type="Pfam" id="PF12850">
    <property type="entry name" value="Metallophos_2"/>
    <property type="match status" value="1"/>
</dbReference>
<name>A0AAU9F0Q4_9BACT</name>
<dbReference type="RefSeq" id="WP_338602646.1">
    <property type="nucleotide sequence ID" value="NZ_AP028679.1"/>
</dbReference>
<evidence type="ECO:0000256" key="1">
    <source>
        <dbReference type="ARBA" id="ARBA00008950"/>
    </source>
</evidence>
<evidence type="ECO:0000313" key="4">
    <source>
        <dbReference type="EMBL" id="BEQ16596.1"/>
    </source>
</evidence>
<dbReference type="EC" id="3.1.4.-" evidence="2"/>
<dbReference type="InterPro" id="IPR050126">
    <property type="entry name" value="Ap4A_hydrolase"/>
</dbReference>
<dbReference type="NCBIfam" id="TIGR00040">
    <property type="entry name" value="yfcE"/>
    <property type="match status" value="1"/>
</dbReference>
<dbReference type="SUPFAM" id="SSF56300">
    <property type="entry name" value="Metallo-dependent phosphatases"/>
    <property type="match status" value="1"/>
</dbReference>
<keyword evidence="5" id="KW-1185">Reference proteome</keyword>
<comment type="cofactor">
    <cofactor evidence="2">
        <name>a divalent metal cation</name>
        <dbReference type="ChEBI" id="CHEBI:60240"/>
    </cofactor>
</comment>
<organism evidence="4 5">
    <name type="scientific">Desulfoferula mesophila</name>
    <dbReference type="NCBI Taxonomy" id="3058419"/>
    <lineage>
        <taxon>Bacteria</taxon>
        <taxon>Pseudomonadati</taxon>
        <taxon>Thermodesulfobacteriota</taxon>
        <taxon>Desulfarculia</taxon>
        <taxon>Desulfarculales</taxon>
        <taxon>Desulfarculaceae</taxon>
        <taxon>Desulfoferula</taxon>
    </lineage>
</organism>
<gene>
    <name evidence="4" type="ORF">FAK_36620</name>
</gene>
<dbReference type="Gene3D" id="3.60.21.10">
    <property type="match status" value="1"/>
</dbReference>
<dbReference type="EMBL" id="AP028679">
    <property type="protein sequence ID" value="BEQ16596.1"/>
    <property type="molecule type" value="Genomic_DNA"/>
</dbReference>
<proteinExistence type="inferred from homology"/>
<dbReference type="KEGG" id="dmp:FAK_36620"/>
<keyword evidence="2" id="KW-0479">Metal-binding</keyword>
<reference evidence="5" key="1">
    <citation type="journal article" date="2023" name="Arch. Microbiol.">
        <title>Desulfoferula mesophilus gen. nov. sp. nov., a mesophilic sulfate-reducing bacterium isolated from a brackish lake sediment.</title>
        <authorList>
            <person name="Watanabe T."/>
            <person name="Yabe T."/>
            <person name="Tsuji J.M."/>
            <person name="Fukui M."/>
        </authorList>
    </citation>
    <scope>NUCLEOTIDE SEQUENCE [LARGE SCALE GENOMIC DNA]</scope>
    <source>
        <strain evidence="5">12FAK</strain>
    </source>
</reference>
<dbReference type="Proteomes" id="UP001366166">
    <property type="component" value="Chromosome"/>
</dbReference>
<accession>A0AAU9F0Q4</accession>
<dbReference type="InterPro" id="IPR000979">
    <property type="entry name" value="Phosphodiesterase_MJ0936/Vps29"/>
</dbReference>
<dbReference type="InterPro" id="IPR029052">
    <property type="entry name" value="Metallo-depent_PP-like"/>
</dbReference>
<comment type="similarity">
    <text evidence="1 2">Belongs to the metallophosphoesterase superfamily. YfcE family.</text>
</comment>
<dbReference type="InterPro" id="IPR024654">
    <property type="entry name" value="Calcineurin-like_PHP_lpxH"/>
</dbReference>
<evidence type="ECO:0000259" key="3">
    <source>
        <dbReference type="Pfam" id="PF12850"/>
    </source>
</evidence>
<evidence type="ECO:0000313" key="5">
    <source>
        <dbReference type="Proteomes" id="UP001366166"/>
    </source>
</evidence>
<dbReference type="GO" id="GO:0005737">
    <property type="term" value="C:cytoplasm"/>
    <property type="evidence" value="ECO:0007669"/>
    <property type="project" value="TreeGrafter"/>
</dbReference>
<protein>
    <recommendedName>
        <fullName evidence="2">Phosphoesterase</fullName>
        <ecNumber evidence="2">3.1.4.-</ecNumber>
    </recommendedName>
</protein>
<dbReference type="InterPro" id="IPR011152">
    <property type="entry name" value="Pesterase_MJ0912"/>
</dbReference>